<gene>
    <name evidence="1" type="ORF">EVAR_21926_1</name>
</gene>
<dbReference type="AlphaFoldDB" id="A0A4C1XJ74"/>
<reference evidence="1 2" key="1">
    <citation type="journal article" date="2019" name="Commun. Biol.">
        <title>The bagworm genome reveals a unique fibroin gene that provides high tensile strength.</title>
        <authorList>
            <person name="Kono N."/>
            <person name="Nakamura H."/>
            <person name="Ohtoshi R."/>
            <person name="Tomita M."/>
            <person name="Numata K."/>
            <person name="Arakawa K."/>
        </authorList>
    </citation>
    <scope>NUCLEOTIDE SEQUENCE [LARGE SCALE GENOMIC DNA]</scope>
</reference>
<protein>
    <submittedName>
        <fullName evidence="1">Uncharacterized protein</fullName>
    </submittedName>
</protein>
<keyword evidence="2" id="KW-1185">Reference proteome</keyword>
<sequence>MNSGGGCAPARDLAPGPVLEQRARRLWRFGVYLFRRFHKWLPFLERASGQFIDFLGQRSAGDGSYGAGATGDMCLERPPRRLPYAPK</sequence>
<name>A0A4C1XJ74_EUMVA</name>
<organism evidence="1 2">
    <name type="scientific">Eumeta variegata</name>
    <name type="common">Bagworm moth</name>
    <name type="synonym">Eumeta japonica</name>
    <dbReference type="NCBI Taxonomy" id="151549"/>
    <lineage>
        <taxon>Eukaryota</taxon>
        <taxon>Metazoa</taxon>
        <taxon>Ecdysozoa</taxon>
        <taxon>Arthropoda</taxon>
        <taxon>Hexapoda</taxon>
        <taxon>Insecta</taxon>
        <taxon>Pterygota</taxon>
        <taxon>Neoptera</taxon>
        <taxon>Endopterygota</taxon>
        <taxon>Lepidoptera</taxon>
        <taxon>Glossata</taxon>
        <taxon>Ditrysia</taxon>
        <taxon>Tineoidea</taxon>
        <taxon>Psychidae</taxon>
        <taxon>Oiketicinae</taxon>
        <taxon>Eumeta</taxon>
    </lineage>
</organism>
<dbReference type="Proteomes" id="UP000299102">
    <property type="component" value="Unassembled WGS sequence"/>
</dbReference>
<dbReference type="EMBL" id="BGZK01000843">
    <property type="protein sequence ID" value="GBP62554.1"/>
    <property type="molecule type" value="Genomic_DNA"/>
</dbReference>
<evidence type="ECO:0000313" key="2">
    <source>
        <dbReference type="Proteomes" id="UP000299102"/>
    </source>
</evidence>
<evidence type="ECO:0000313" key="1">
    <source>
        <dbReference type="EMBL" id="GBP62554.1"/>
    </source>
</evidence>
<accession>A0A4C1XJ74</accession>
<comment type="caution">
    <text evidence="1">The sequence shown here is derived from an EMBL/GenBank/DDBJ whole genome shotgun (WGS) entry which is preliminary data.</text>
</comment>
<proteinExistence type="predicted"/>